<dbReference type="PANTHER" id="PTHR24148">
    <property type="entry name" value="ANKYRIN REPEAT DOMAIN-CONTAINING PROTEIN 39 HOMOLOG-RELATED"/>
    <property type="match status" value="1"/>
</dbReference>
<gene>
    <name evidence="2" type="ORF">SLS63_008476</name>
</gene>
<organism evidence="2 3">
    <name type="scientific">Diaporthe eres</name>
    <name type="common">Phomopsis oblonga</name>
    <dbReference type="NCBI Taxonomy" id="83184"/>
    <lineage>
        <taxon>Eukaryota</taxon>
        <taxon>Fungi</taxon>
        <taxon>Dikarya</taxon>
        <taxon>Ascomycota</taxon>
        <taxon>Pezizomycotina</taxon>
        <taxon>Sordariomycetes</taxon>
        <taxon>Sordariomycetidae</taxon>
        <taxon>Diaporthales</taxon>
        <taxon>Diaporthaceae</taxon>
        <taxon>Diaporthe</taxon>
        <taxon>Diaporthe eres species complex</taxon>
    </lineage>
</organism>
<keyword evidence="3" id="KW-1185">Reference proteome</keyword>
<dbReference type="EMBL" id="JAKNSF020000054">
    <property type="protein sequence ID" value="KAK7724782.1"/>
    <property type="molecule type" value="Genomic_DNA"/>
</dbReference>
<evidence type="ECO:0000259" key="1">
    <source>
        <dbReference type="Pfam" id="PF06985"/>
    </source>
</evidence>
<evidence type="ECO:0000313" key="3">
    <source>
        <dbReference type="Proteomes" id="UP001430848"/>
    </source>
</evidence>
<evidence type="ECO:0000313" key="2">
    <source>
        <dbReference type="EMBL" id="KAK7724782.1"/>
    </source>
</evidence>
<sequence length="662" mass="75400">MAEGITEVLLHPLSTQQRRYQYQSIPDGNFMRIFLLEPGTVDDPIGGRLELADIRTVEPYEAISYVWGESKPLGINNHTVSLGDKHDSSLLELTQSLYEALKRLRLRDRSRRIWADQICIDQQDDEDRARQVGLMGLIFKNASHVLVWLGLDEMKIAKAVFDFIRKLDARFEDPEQQKRLHASYTKNYEEQYENEWDILRHFTDLPWVGYNKSQLAKRGVANPFQFKRAWVVQEIGTKAPATMIWGQSEMEWRALHRVCERMADYHHFRKRFNIRTGDVKYAFERFVEPDPESYHANRFNFIYELHRARHLQITDQRDRIFAWLGHYSILTPNKELAGLEADYRHSVAELYIDVARRALTGANDERTGSALIALAAVQHMALPSRSAAVAENGTETETAGRETLPTWVPDWRTFQSFILSEPVNAHRAHGTSSPRLEVLGDHPILRIDGVEIDIVGRCSRPLENNEFHPRPPGEGAEPAIQYLWKDICGNGGQLNLGEAYPGDQEALFALMQTVSNGCVQVASREGTAYRKIPRGRWLGQHIAFLTRTLAASALCPELCQRAEGLGAEHGGSSEWSRAANGASKNRRFATTERGYYVLGPKVMQAGDIVCVLFGGKMPFCLRPWHGGRYLLVGECYVHGFMDGEAMDMLRRAENTQKTFEIV</sequence>
<accession>A0ABR1P2H8</accession>
<protein>
    <recommendedName>
        <fullName evidence="1">Heterokaryon incompatibility domain-containing protein</fullName>
    </recommendedName>
</protein>
<dbReference type="PANTHER" id="PTHR24148:SF64">
    <property type="entry name" value="HETEROKARYON INCOMPATIBILITY DOMAIN-CONTAINING PROTEIN"/>
    <property type="match status" value="1"/>
</dbReference>
<reference evidence="2 3" key="1">
    <citation type="submission" date="2024-02" db="EMBL/GenBank/DDBJ databases">
        <title>De novo assembly and annotation of 12 fungi associated with fruit tree decline syndrome in Ontario, Canada.</title>
        <authorList>
            <person name="Sulman M."/>
            <person name="Ellouze W."/>
            <person name="Ilyukhin E."/>
        </authorList>
    </citation>
    <scope>NUCLEOTIDE SEQUENCE [LARGE SCALE GENOMIC DNA]</scope>
    <source>
        <strain evidence="2 3">M169</strain>
    </source>
</reference>
<dbReference type="InterPro" id="IPR010730">
    <property type="entry name" value="HET"/>
</dbReference>
<proteinExistence type="predicted"/>
<dbReference type="Pfam" id="PF06985">
    <property type="entry name" value="HET"/>
    <property type="match status" value="1"/>
</dbReference>
<dbReference type="Proteomes" id="UP001430848">
    <property type="component" value="Unassembled WGS sequence"/>
</dbReference>
<feature type="domain" description="Heterokaryon incompatibility" evidence="1">
    <location>
        <begin position="60"/>
        <end position="234"/>
    </location>
</feature>
<name>A0ABR1P2H8_DIAER</name>
<dbReference type="InterPro" id="IPR052895">
    <property type="entry name" value="HetReg/Transcr_Mod"/>
</dbReference>
<dbReference type="Pfam" id="PF26639">
    <property type="entry name" value="Het-6_barrel"/>
    <property type="match status" value="1"/>
</dbReference>
<comment type="caution">
    <text evidence="2">The sequence shown here is derived from an EMBL/GenBank/DDBJ whole genome shotgun (WGS) entry which is preliminary data.</text>
</comment>